<evidence type="ECO:0000256" key="5">
    <source>
        <dbReference type="SAM" id="Phobius"/>
    </source>
</evidence>
<dbReference type="SUPFAM" id="SSF56801">
    <property type="entry name" value="Acetyl-CoA synthetase-like"/>
    <property type="match status" value="1"/>
</dbReference>
<dbReference type="Gene3D" id="3.40.50.12780">
    <property type="entry name" value="N-terminal domain of ligase-like"/>
    <property type="match status" value="1"/>
</dbReference>
<feature type="transmembrane region" description="Helical" evidence="5">
    <location>
        <begin position="127"/>
        <end position="146"/>
    </location>
</feature>
<keyword evidence="5" id="KW-0812">Transmembrane</keyword>
<dbReference type="InterPro" id="IPR025110">
    <property type="entry name" value="AMP-bd_C"/>
</dbReference>
<dbReference type="InterPro" id="IPR045851">
    <property type="entry name" value="AMP-bd_C_sf"/>
</dbReference>
<keyword evidence="4" id="KW-0067">ATP-binding</keyword>
<dbReference type="InterPro" id="IPR020845">
    <property type="entry name" value="AMP-binding_CS"/>
</dbReference>
<evidence type="ECO:0000313" key="8">
    <source>
        <dbReference type="EMBL" id="QPG49270.1"/>
    </source>
</evidence>
<evidence type="ECO:0000259" key="7">
    <source>
        <dbReference type="Pfam" id="PF13193"/>
    </source>
</evidence>
<sequence>MWERKRYINRRGILLYMRNMVEIIREKKIILRPNLENYEEVRKNFSWSKIREELNYNGDVNAAELAIHKKGELGDKYGILWVSEDDEKRKYTFRDLEKRGATFRRVLEDNGVRSGDRVVIMSKRVPALYFSFVAIGMLGSVILPIFSTFGEDAIRYRVENSGAKVAIVHESLVEKFRNIHGIKILKITDDGIEGESNRGVEISYTKRSINDPFLILYTSGTTGKPKGIWHSQDILTFYYVSGKYHFDMHPQDVFWHTGDPAWVAGFAGVWTAWVNGIPLVSYEGRFKAETWYSNIQEYRVSVISTAPTALRLLKKEGLELAKKYDLSSVRFVHAGGEYVDPDTVKAGIEIFGVPVHDGYGQTETATYVIANFISMPIKIGSMGKPLPGVEAVIVDENGNPLPPNTQGILALKPDFPAMARGIWGDEERWKRNFKNGYYLTGDTAYVDEDGYFWYLGRSDDVIKVSGYRVSPIEIESVIATHPAVAEAGVIALEDPVRGHKIKAYIVLKKNYEPSEELKQQIQNYVRERLAAHMVPREIEFVSELPHTLSGKIMRRVLKAMESGREVGDISTLENPEIVKKSKK</sequence>
<dbReference type="PANTHER" id="PTHR43605">
    <property type="entry name" value="ACYL-COENZYME A SYNTHETASE"/>
    <property type="match status" value="1"/>
</dbReference>
<dbReference type="GO" id="GO:0015645">
    <property type="term" value="F:fatty acid ligase activity"/>
    <property type="evidence" value="ECO:0007669"/>
    <property type="project" value="TreeGrafter"/>
</dbReference>
<name>A0A7S9IHJ9_SACSO</name>
<dbReference type="GO" id="GO:0004321">
    <property type="term" value="F:fatty-acyl-CoA synthase activity"/>
    <property type="evidence" value="ECO:0007669"/>
    <property type="project" value="TreeGrafter"/>
</dbReference>
<keyword evidence="5" id="KW-0472">Membrane</keyword>
<dbReference type="Gene3D" id="3.30.300.30">
    <property type="match status" value="1"/>
</dbReference>
<keyword evidence="3" id="KW-0547">Nucleotide-binding</keyword>
<comment type="similarity">
    <text evidence="1">Belongs to the ATP-dependent AMP-binding enzyme family.</text>
</comment>
<evidence type="ECO:0000256" key="1">
    <source>
        <dbReference type="ARBA" id="ARBA00006432"/>
    </source>
</evidence>
<gene>
    <name evidence="8" type="ORF">HFC64_04915</name>
</gene>
<proteinExistence type="inferred from homology"/>
<dbReference type="InterPro" id="IPR051087">
    <property type="entry name" value="Mitochondrial_ACSM"/>
</dbReference>
<protein>
    <submittedName>
        <fullName evidence="8">Acetyl-CoA synthetase</fullName>
    </submittedName>
</protein>
<evidence type="ECO:0000256" key="3">
    <source>
        <dbReference type="ARBA" id="ARBA00022741"/>
    </source>
</evidence>
<dbReference type="AlphaFoldDB" id="A0A7S9IHJ9"/>
<dbReference type="GO" id="GO:0005524">
    <property type="term" value="F:ATP binding"/>
    <property type="evidence" value="ECO:0007669"/>
    <property type="project" value="UniProtKB-KW"/>
</dbReference>
<feature type="domain" description="AMP-dependent synthetase/ligase" evidence="6">
    <location>
        <begin position="86"/>
        <end position="423"/>
    </location>
</feature>
<feature type="domain" description="AMP-binding enzyme C-terminal" evidence="7">
    <location>
        <begin position="473"/>
        <end position="551"/>
    </location>
</feature>
<keyword evidence="5" id="KW-1133">Transmembrane helix</keyword>
<dbReference type="Pfam" id="PF13193">
    <property type="entry name" value="AMP-binding_C"/>
    <property type="match status" value="1"/>
</dbReference>
<dbReference type="Pfam" id="PF00501">
    <property type="entry name" value="AMP-binding"/>
    <property type="match status" value="1"/>
</dbReference>
<dbReference type="GO" id="GO:0016405">
    <property type="term" value="F:CoA-ligase activity"/>
    <property type="evidence" value="ECO:0007669"/>
    <property type="project" value="UniProtKB-ARBA"/>
</dbReference>
<dbReference type="InterPro" id="IPR000873">
    <property type="entry name" value="AMP-dep_synth/lig_dom"/>
</dbReference>
<dbReference type="EMBL" id="CP050869">
    <property type="protein sequence ID" value="QPG49270.1"/>
    <property type="molecule type" value="Genomic_DNA"/>
</dbReference>
<dbReference type="InterPro" id="IPR042099">
    <property type="entry name" value="ANL_N_sf"/>
</dbReference>
<evidence type="ECO:0000313" key="9">
    <source>
        <dbReference type="Proteomes" id="UP000594632"/>
    </source>
</evidence>
<reference evidence="8 9" key="1">
    <citation type="journal article" date="2020" name="Nat. Commun.">
        <title>The structures of two archaeal type IV pili illuminate evolutionary relationships.</title>
        <authorList>
            <person name="Wang F."/>
            <person name="Baquero D.P."/>
            <person name="Su Z."/>
            <person name="Beltran L.C."/>
            <person name="Prangishvili D."/>
            <person name="Krupovic M."/>
            <person name="Egelman E.H."/>
        </authorList>
    </citation>
    <scope>NUCLEOTIDE SEQUENCE [LARGE SCALE GENOMIC DNA]</scope>
    <source>
        <strain evidence="8 9">POZ149</strain>
    </source>
</reference>
<keyword evidence="2" id="KW-0436">Ligase</keyword>
<dbReference type="PANTHER" id="PTHR43605:SF10">
    <property type="entry name" value="ACYL-COA SYNTHETASE MEDIUM CHAIN FAMILY MEMBER 3"/>
    <property type="match status" value="1"/>
</dbReference>
<dbReference type="GO" id="GO:0006637">
    <property type="term" value="P:acyl-CoA metabolic process"/>
    <property type="evidence" value="ECO:0007669"/>
    <property type="project" value="TreeGrafter"/>
</dbReference>
<dbReference type="GO" id="GO:0006633">
    <property type="term" value="P:fatty acid biosynthetic process"/>
    <property type="evidence" value="ECO:0007669"/>
    <property type="project" value="TreeGrafter"/>
</dbReference>
<evidence type="ECO:0000256" key="2">
    <source>
        <dbReference type="ARBA" id="ARBA00022598"/>
    </source>
</evidence>
<accession>A0A7S9IHJ9</accession>
<dbReference type="PROSITE" id="PS00455">
    <property type="entry name" value="AMP_BINDING"/>
    <property type="match status" value="1"/>
</dbReference>
<evidence type="ECO:0000256" key="4">
    <source>
        <dbReference type="ARBA" id="ARBA00022840"/>
    </source>
</evidence>
<dbReference type="Proteomes" id="UP000594632">
    <property type="component" value="Chromosome"/>
</dbReference>
<evidence type="ECO:0000259" key="6">
    <source>
        <dbReference type="Pfam" id="PF00501"/>
    </source>
</evidence>
<organism evidence="8 9">
    <name type="scientific">Saccharolobus solfataricus</name>
    <name type="common">Sulfolobus solfataricus</name>
    <dbReference type="NCBI Taxonomy" id="2287"/>
    <lineage>
        <taxon>Archaea</taxon>
        <taxon>Thermoproteota</taxon>
        <taxon>Thermoprotei</taxon>
        <taxon>Sulfolobales</taxon>
        <taxon>Sulfolobaceae</taxon>
        <taxon>Saccharolobus</taxon>
    </lineage>
</organism>